<accession>A0A9P6LG57</accession>
<evidence type="ECO:0000259" key="6">
    <source>
        <dbReference type="PROSITE" id="PS51296"/>
    </source>
</evidence>
<organism evidence="7 8">
    <name type="scientific">Colletotrichum karsti</name>
    <dbReference type="NCBI Taxonomy" id="1095194"/>
    <lineage>
        <taxon>Eukaryota</taxon>
        <taxon>Fungi</taxon>
        <taxon>Dikarya</taxon>
        <taxon>Ascomycota</taxon>
        <taxon>Pezizomycotina</taxon>
        <taxon>Sordariomycetes</taxon>
        <taxon>Hypocreomycetidae</taxon>
        <taxon>Glomerellales</taxon>
        <taxon>Glomerellaceae</taxon>
        <taxon>Colletotrichum</taxon>
        <taxon>Colletotrichum boninense species complex</taxon>
    </lineage>
</organism>
<dbReference type="PANTHER" id="PTHR21496:SF0">
    <property type="entry name" value="RIESKE DOMAIN-CONTAINING PROTEIN"/>
    <property type="match status" value="1"/>
</dbReference>
<keyword evidence="2" id="KW-0479">Metal-binding</keyword>
<evidence type="ECO:0000313" key="8">
    <source>
        <dbReference type="Proteomes" id="UP000781932"/>
    </source>
</evidence>
<dbReference type="InterPro" id="IPR036922">
    <property type="entry name" value="Rieske_2Fe-2S_sf"/>
</dbReference>
<dbReference type="PROSITE" id="PS51296">
    <property type="entry name" value="RIESKE"/>
    <property type="match status" value="1"/>
</dbReference>
<keyword evidence="1" id="KW-0001">2Fe-2S</keyword>
<evidence type="ECO:0000256" key="5">
    <source>
        <dbReference type="ARBA" id="ARBA00034078"/>
    </source>
</evidence>
<comment type="cofactor">
    <cofactor evidence="5">
        <name>[2Fe-2S] cluster</name>
        <dbReference type="ChEBI" id="CHEBI:190135"/>
    </cofactor>
</comment>
<protein>
    <submittedName>
        <fullName evidence="7">Rieske domain-containing protein</fullName>
    </submittedName>
</protein>
<dbReference type="GO" id="GO:0046872">
    <property type="term" value="F:metal ion binding"/>
    <property type="evidence" value="ECO:0007669"/>
    <property type="project" value="UniProtKB-KW"/>
</dbReference>
<keyword evidence="8" id="KW-1185">Reference proteome</keyword>
<dbReference type="Pfam" id="PF00355">
    <property type="entry name" value="Rieske"/>
    <property type="match status" value="1"/>
</dbReference>
<dbReference type="InterPro" id="IPR017941">
    <property type="entry name" value="Rieske_2Fe-2S"/>
</dbReference>
<dbReference type="SUPFAM" id="SSF50022">
    <property type="entry name" value="ISP domain"/>
    <property type="match status" value="1"/>
</dbReference>
<evidence type="ECO:0000256" key="1">
    <source>
        <dbReference type="ARBA" id="ARBA00022714"/>
    </source>
</evidence>
<sequence length="228" mass="24772">MIQNPPSSQFASTTLSSTLSTHLLDQAAEARAHATAEEMNTFGSRSRADAGWFSAGLASSFPDLGSDDGNLSDLRFCATDLKPGCKVFHAPKTNGPAPQSAEVDLSPDCVESAEMEADLKDQVMVFRFKGKFHAIDHKCPHSSYPLSQGVPFDIEDFGIVLSAGITCPKHSWSFDLFSGMSDRARYKLGVWEVQLRDAVGSEALVSIEEGTSDGPDKEVWVRRKQRIG</sequence>
<dbReference type="GO" id="GO:0051537">
    <property type="term" value="F:2 iron, 2 sulfur cluster binding"/>
    <property type="evidence" value="ECO:0007669"/>
    <property type="project" value="UniProtKB-KW"/>
</dbReference>
<evidence type="ECO:0000256" key="2">
    <source>
        <dbReference type="ARBA" id="ARBA00022723"/>
    </source>
</evidence>
<reference evidence="7" key="2">
    <citation type="submission" date="2020-11" db="EMBL/GenBank/DDBJ databases">
        <title>Whole genome sequencing of Colletotrichum sp.</title>
        <authorList>
            <person name="Li H."/>
        </authorList>
    </citation>
    <scope>NUCLEOTIDE SEQUENCE</scope>
    <source>
        <strain evidence="7">CkLH20</strain>
    </source>
</reference>
<dbReference type="PANTHER" id="PTHR21496">
    <property type="entry name" value="FERREDOXIN-RELATED"/>
    <property type="match status" value="1"/>
</dbReference>
<evidence type="ECO:0000256" key="3">
    <source>
        <dbReference type="ARBA" id="ARBA00023004"/>
    </source>
</evidence>
<dbReference type="EMBL" id="JAATWM020000048">
    <property type="protein sequence ID" value="KAF9871082.1"/>
    <property type="molecule type" value="Genomic_DNA"/>
</dbReference>
<name>A0A9P6LG57_9PEZI</name>
<reference evidence="7" key="1">
    <citation type="submission" date="2020-03" db="EMBL/GenBank/DDBJ databases">
        <authorList>
            <person name="He L."/>
        </authorList>
    </citation>
    <scope>NUCLEOTIDE SEQUENCE</scope>
    <source>
        <strain evidence="7">CkLH20</strain>
    </source>
</reference>
<evidence type="ECO:0000256" key="4">
    <source>
        <dbReference type="ARBA" id="ARBA00023014"/>
    </source>
</evidence>
<dbReference type="AlphaFoldDB" id="A0A9P6LG57"/>
<proteinExistence type="predicted"/>
<dbReference type="RefSeq" id="XP_038740543.1">
    <property type="nucleotide sequence ID" value="XM_038894213.1"/>
</dbReference>
<gene>
    <name evidence="7" type="ORF">CkaCkLH20_11499</name>
</gene>
<feature type="domain" description="Rieske" evidence="6">
    <location>
        <begin position="97"/>
        <end position="202"/>
    </location>
</feature>
<keyword evidence="4" id="KW-0411">Iron-sulfur</keyword>
<dbReference type="Gene3D" id="2.102.10.10">
    <property type="entry name" value="Rieske [2Fe-2S] iron-sulphur domain"/>
    <property type="match status" value="1"/>
</dbReference>
<dbReference type="Proteomes" id="UP000781932">
    <property type="component" value="Unassembled WGS sequence"/>
</dbReference>
<evidence type="ECO:0000313" key="7">
    <source>
        <dbReference type="EMBL" id="KAF9871082.1"/>
    </source>
</evidence>
<dbReference type="OrthoDB" id="426882at2759"/>
<keyword evidence="3" id="KW-0408">Iron</keyword>
<dbReference type="GeneID" id="62167287"/>
<comment type="caution">
    <text evidence="7">The sequence shown here is derived from an EMBL/GenBank/DDBJ whole genome shotgun (WGS) entry which is preliminary data.</text>
</comment>